<gene>
    <name evidence="2" type="ORF">LIER_02312</name>
</gene>
<feature type="transmembrane region" description="Helical" evidence="1">
    <location>
        <begin position="46"/>
        <end position="63"/>
    </location>
</feature>
<dbReference type="Proteomes" id="UP001454036">
    <property type="component" value="Unassembled WGS sequence"/>
</dbReference>
<keyword evidence="3" id="KW-1185">Reference proteome</keyword>
<keyword evidence="1" id="KW-1133">Transmembrane helix</keyword>
<feature type="transmembrane region" description="Helical" evidence="1">
    <location>
        <begin position="83"/>
        <end position="104"/>
    </location>
</feature>
<proteinExistence type="predicted"/>
<evidence type="ECO:0008006" key="4">
    <source>
        <dbReference type="Google" id="ProtNLM"/>
    </source>
</evidence>
<comment type="caution">
    <text evidence="2">The sequence shown here is derived from an EMBL/GenBank/DDBJ whole genome shotgun (WGS) entry which is preliminary data.</text>
</comment>
<dbReference type="PANTHER" id="PTHR33640">
    <property type="entry name" value="TRANSMEMBRANE PROTEIN"/>
    <property type="match status" value="1"/>
</dbReference>
<evidence type="ECO:0000256" key="1">
    <source>
        <dbReference type="SAM" id="Phobius"/>
    </source>
</evidence>
<name>A0AAV3NTP0_LITER</name>
<evidence type="ECO:0000313" key="3">
    <source>
        <dbReference type="Proteomes" id="UP001454036"/>
    </source>
</evidence>
<keyword evidence="1" id="KW-0472">Membrane</keyword>
<organism evidence="2 3">
    <name type="scientific">Lithospermum erythrorhizon</name>
    <name type="common">Purple gromwell</name>
    <name type="synonym">Lithospermum officinale var. erythrorhizon</name>
    <dbReference type="NCBI Taxonomy" id="34254"/>
    <lineage>
        <taxon>Eukaryota</taxon>
        <taxon>Viridiplantae</taxon>
        <taxon>Streptophyta</taxon>
        <taxon>Embryophyta</taxon>
        <taxon>Tracheophyta</taxon>
        <taxon>Spermatophyta</taxon>
        <taxon>Magnoliopsida</taxon>
        <taxon>eudicotyledons</taxon>
        <taxon>Gunneridae</taxon>
        <taxon>Pentapetalae</taxon>
        <taxon>asterids</taxon>
        <taxon>lamiids</taxon>
        <taxon>Boraginales</taxon>
        <taxon>Boraginaceae</taxon>
        <taxon>Boraginoideae</taxon>
        <taxon>Lithospermeae</taxon>
        <taxon>Lithospermum</taxon>
    </lineage>
</organism>
<keyword evidence="1" id="KW-0812">Transmembrane</keyword>
<reference evidence="2 3" key="1">
    <citation type="submission" date="2024-01" db="EMBL/GenBank/DDBJ databases">
        <title>The complete chloroplast genome sequence of Lithospermum erythrorhizon: insights into the phylogenetic relationship among Boraginaceae species and the maternal lineages of purple gromwells.</title>
        <authorList>
            <person name="Okada T."/>
            <person name="Watanabe K."/>
        </authorList>
    </citation>
    <scope>NUCLEOTIDE SEQUENCE [LARGE SCALE GENOMIC DNA]</scope>
</reference>
<dbReference type="EMBL" id="BAABME010000247">
    <property type="protein sequence ID" value="GAA0141087.1"/>
    <property type="molecule type" value="Genomic_DNA"/>
</dbReference>
<evidence type="ECO:0000313" key="2">
    <source>
        <dbReference type="EMBL" id="GAA0141087.1"/>
    </source>
</evidence>
<protein>
    <recommendedName>
        <fullName evidence="4">DUF4408 domain-containing protein</fullName>
    </recommendedName>
</protein>
<accession>A0AAV3NTP0</accession>
<dbReference type="AlphaFoldDB" id="A0AAV3NTP0"/>
<dbReference type="PANTHER" id="PTHR33640:SF30">
    <property type="entry name" value="DUF4408 DOMAIN-CONTAINING PROTEIN"/>
    <property type="match status" value="1"/>
</dbReference>
<sequence>MNMFFEICSQYLETKKVMHREMFDNVNYEKAKAMARFNMFQKMKSLHQVLELLVLLVVITWSIKKIPTVTEFSCKLLIKLVVYLQKPLVVFVIVNLIMLALFVLSKQNYVENDHLYDEYALCNNTLSKFVTPVTEKLHEFASLEVNEKEMQIVAYNEQCDAIEAIEEAMKKIRRFERTQSEKLKRQIYVRPGKELRRSETENCRLVVRHRIRERRILRPTFNKMDQLSNEEFKLAIDDFINQHRVLFKQKE</sequence>